<evidence type="ECO:0000313" key="1">
    <source>
        <dbReference type="EMBL" id="QHN64791.1"/>
    </source>
</evidence>
<evidence type="ECO:0000313" key="2">
    <source>
        <dbReference type="Proteomes" id="UP000464318"/>
    </source>
</evidence>
<dbReference type="OrthoDB" id="1450592at2"/>
<keyword evidence="2" id="KW-1185">Reference proteome</keyword>
<dbReference type="RefSeq" id="WP_160223840.1">
    <property type="nucleotide sequence ID" value="NZ_CP029149.1"/>
</dbReference>
<gene>
    <name evidence="1" type="ORF">DBX24_02220</name>
</gene>
<dbReference type="Proteomes" id="UP000464318">
    <property type="component" value="Chromosome"/>
</dbReference>
<organism evidence="1 2">
    <name type="scientific">Bergeyella cardium</name>
    <dbReference type="NCBI Taxonomy" id="1585976"/>
    <lineage>
        <taxon>Bacteria</taxon>
        <taxon>Pseudomonadati</taxon>
        <taxon>Bacteroidota</taxon>
        <taxon>Flavobacteriia</taxon>
        <taxon>Flavobacteriales</taxon>
        <taxon>Weeksellaceae</taxon>
        <taxon>Bergeyella</taxon>
    </lineage>
</organism>
<name>A0A6P1QVF0_9FLAO</name>
<dbReference type="PROSITE" id="PS51257">
    <property type="entry name" value="PROKAR_LIPOPROTEIN"/>
    <property type="match status" value="1"/>
</dbReference>
<sequence length="157" mass="18215">MIKYFTYLLIPILLVSCTLEKASISPMGASLNSFPSETKVASTNKKSKDKSEIIYYSSELTNQVSRFPKFKSNAVNKEVLNLKKSVKNYVYALQEYNIEARKQALFEIERSYKKIQRLRKYLSKDDNNLINRYLVRVKSNITKLETLTKPKSVSIKQ</sequence>
<dbReference type="KEGG" id="bcad:DBX24_02220"/>
<protein>
    <submittedName>
        <fullName evidence="1">Uncharacterized protein</fullName>
    </submittedName>
</protein>
<dbReference type="AlphaFoldDB" id="A0A6P1QVF0"/>
<proteinExistence type="predicted"/>
<accession>A0A6P1QVF0</accession>
<dbReference type="EMBL" id="CP029149">
    <property type="protein sequence ID" value="QHN64791.1"/>
    <property type="molecule type" value="Genomic_DNA"/>
</dbReference>
<reference evidence="1 2" key="1">
    <citation type="submission" date="2018-04" db="EMBL/GenBank/DDBJ databases">
        <title>Characteristic and Complete Genome Sequencing of A Novel Member of Infective Endocarditis Causative Bacteria: Bergeyella cardium QL-PH.</title>
        <authorList>
            <person name="Pan H."/>
            <person name="Sun E."/>
            <person name="Zhang Y."/>
        </authorList>
    </citation>
    <scope>NUCLEOTIDE SEQUENCE [LARGE SCALE GENOMIC DNA]</scope>
    <source>
        <strain evidence="1 2">HPQL</strain>
    </source>
</reference>